<feature type="region of interest" description="Disordered" evidence="1">
    <location>
        <begin position="1"/>
        <end position="20"/>
    </location>
</feature>
<dbReference type="EMBL" id="BMHA01000012">
    <property type="protein sequence ID" value="GGI08526.1"/>
    <property type="molecule type" value="Genomic_DNA"/>
</dbReference>
<dbReference type="OrthoDB" id="1917183at2"/>
<dbReference type="AlphaFoldDB" id="A0A8J3EVN8"/>
<evidence type="ECO:0000313" key="2">
    <source>
        <dbReference type="EMBL" id="GGI08526.1"/>
    </source>
</evidence>
<comment type="caution">
    <text evidence="2">The sequence shown here is derived from an EMBL/GenBank/DDBJ whole genome shotgun (WGS) entry which is preliminary data.</text>
</comment>
<organism evidence="2 3">
    <name type="scientific">Egicoccus halophilus</name>
    <dbReference type="NCBI Taxonomy" id="1670830"/>
    <lineage>
        <taxon>Bacteria</taxon>
        <taxon>Bacillati</taxon>
        <taxon>Actinomycetota</taxon>
        <taxon>Nitriliruptoria</taxon>
        <taxon>Egicoccales</taxon>
        <taxon>Egicoccaceae</taxon>
        <taxon>Egicoccus</taxon>
    </lineage>
</organism>
<sequence>MSDGSESLQGVQFPTVDGRRSTSATGREVFAAAARAVDPALAERIASGGAWHTSYVDRLRDLVSADLRSTGADLDAVPRAGLAAVADTFAYHRDGQVVSLAEAASVPTAPLPTTAVVPGRRPPARRLVVPYRGRQLEGPTLRRQLGAWVDTDVIEPTVAAAVERVLDEPDWLDLSDLTVLVLGAAAEMGPLAHLLRWGATVIPVDLPRPRLWERVLSAVREGAGRALVPVRHPVDPDDHAALAVAAGMDLDRELPELAAWLTTLDAPDVIGTYVYADGADNVRVSLAADVLTTRVLERAPRATLAGLLTPTDVYAAPADAVAAAEARRAAAGAPPRLARTVTRGRGYRPAYAGTVASASGTAFGLADAQVPQQGPNYALAKRLARWRLRVARAAGTPVSANVAPATATRSVTSNRLLAAAYAGAHHFGVEVFAPATSTALMSALLVRDLRDPRAAGRPDVSLAHPLALFADTAAHGGLWRLPWAPRSVLPLAAVAGLPAAVRGR</sequence>
<reference evidence="2" key="1">
    <citation type="journal article" date="2014" name="Int. J. Syst. Evol. Microbiol.">
        <title>Complete genome sequence of Corynebacterium casei LMG S-19264T (=DSM 44701T), isolated from a smear-ripened cheese.</title>
        <authorList>
            <consortium name="US DOE Joint Genome Institute (JGI-PGF)"/>
            <person name="Walter F."/>
            <person name="Albersmeier A."/>
            <person name="Kalinowski J."/>
            <person name="Ruckert C."/>
        </authorList>
    </citation>
    <scope>NUCLEOTIDE SEQUENCE</scope>
    <source>
        <strain evidence="2">CGMCC 1.14988</strain>
    </source>
</reference>
<proteinExistence type="predicted"/>
<evidence type="ECO:0000313" key="3">
    <source>
        <dbReference type="Proteomes" id="UP000650511"/>
    </source>
</evidence>
<name>A0A8J3EVN8_9ACTN</name>
<keyword evidence="3" id="KW-1185">Reference proteome</keyword>
<gene>
    <name evidence="2" type="ORF">GCM10011354_29520</name>
</gene>
<protein>
    <submittedName>
        <fullName evidence="2">Uncharacterized protein</fullName>
    </submittedName>
</protein>
<accession>A0A8J3EVN8</accession>
<feature type="compositionally biased region" description="Polar residues" evidence="1">
    <location>
        <begin position="1"/>
        <end position="12"/>
    </location>
</feature>
<evidence type="ECO:0000256" key="1">
    <source>
        <dbReference type="SAM" id="MobiDB-lite"/>
    </source>
</evidence>
<reference evidence="2" key="2">
    <citation type="submission" date="2020-09" db="EMBL/GenBank/DDBJ databases">
        <authorList>
            <person name="Sun Q."/>
            <person name="Zhou Y."/>
        </authorList>
    </citation>
    <scope>NUCLEOTIDE SEQUENCE</scope>
    <source>
        <strain evidence="2">CGMCC 1.14988</strain>
    </source>
</reference>
<dbReference type="RefSeq" id="WP_130650362.1">
    <property type="nucleotide sequence ID" value="NZ_BMHA01000012.1"/>
</dbReference>
<dbReference type="Proteomes" id="UP000650511">
    <property type="component" value="Unassembled WGS sequence"/>
</dbReference>